<evidence type="ECO:0000256" key="11">
    <source>
        <dbReference type="ARBA" id="ARBA00023136"/>
    </source>
</evidence>
<dbReference type="PROSITE" id="PS00108">
    <property type="entry name" value="PROTEIN_KINASE_ST"/>
    <property type="match status" value="1"/>
</dbReference>
<dbReference type="PROSITE" id="PS50011">
    <property type="entry name" value="PROTEIN_KINASE_DOM"/>
    <property type="match status" value="1"/>
</dbReference>
<organism evidence="18 19">
    <name type="scientific">Hevea brasiliensis</name>
    <name type="common">Para rubber tree</name>
    <name type="synonym">Siphonia brasiliensis</name>
    <dbReference type="NCBI Taxonomy" id="3981"/>
    <lineage>
        <taxon>Eukaryota</taxon>
        <taxon>Viridiplantae</taxon>
        <taxon>Streptophyta</taxon>
        <taxon>Embryophyta</taxon>
        <taxon>Tracheophyta</taxon>
        <taxon>Spermatophyta</taxon>
        <taxon>Magnoliopsida</taxon>
        <taxon>eudicotyledons</taxon>
        <taxon>Gunneridae</taxon>
        <taxon>Pentapetalae</taxon>
        <taxon>rosids</taxon>
        <taxon>fabids</taxon>
        <taxon>Malpighiales</taxon>
        <taxon>Euphorbiaceae</taxon>
        <taxon>Crotonoideae</taxon>
        <taxon>Micrandreae</taxon>
        <taxon>Hevea</taxon>
    </lineage>
</organism>
<gene>
    <name evidence="18" type="ORF">P3X46_029510</name>
</gene>
<protein>
    <recommendedName>
        <fullName evidence="2">non-specific serine/threonine protein kinase</fullName>
        <ecNumber evidence="2">2.7.11.1</ecNumber>
    </recommendedName>
</protein>
<dbReference type="Proteomes" id="UP001174677">
    <property type="component" value="Chromosome 16"/>
</dbReference>
<dbReference type="Pfam" id="PF00069">
    <property type="entry name" value="Pkinase"/>
    <property type="match status" value="1"/>
</dbReference>
<comment type="catalytic activity">
    <reaction evidence="13">
        <text>L-threonyl-[protein] + ATP = O-phospho-L-threonyl-[protein] + ADP + H(+)</text>
        <dbReference type="Rhea" id="RHEA:46608"/>
        <dbReference type="Rhea" id="RHEA-COMP:11060"/>
        <dbReference type="Rhea" id="RHEA-COMP:11605"/>
        <dbReference type="ChEBI" id="CHEBI:15378"/>
        <dbReference type="ChEBI" id="CHEBI:30013"/>
        <dbReference type="ChEBI" id="CHEBI:30616"/>
        <dbReference type="ChEBI" id="CHEBI:61977"/>
        <dbReference type="ChEBI" id="CHEBI:456216"/>
        <dbReference type="EC" id="2.7.11.1"/>
    </reaction>
</comment>
<dbReference type="InterPro" id="IPR032872">
    <property type="entry name" value="WAK_assoc_C"/>
</dbReference>
<keyword evidence="4" id="KW-0808">Transferase</keyword>
<evidence type="ECO:0000256" key="9">
    <source>
        <dbReference type="ARBA" id="ARBA00022840"/>
    </source>
</evidence>
<dbReference type="InterPro" id="IPR017441">
    <property type="entry name" value="Protein_kinase_ATP_BS"/>
</dbReference>
<dbReference type="InterPro" id="IPR000719">
    <property type="entry name" value="Prot_kinase_dom"/>
</dbReference>
<feature type="transmembrane region" description="Helical" evidence="16">
    <location>
        <begin position="283"/>
        <end position="305"/>
    </location>
</feature>
<comment type="caution">
    <text evidence="18">The sequence shown here is derived from an EMBL/GenBank/DDBJ whole genome shotgun (WGS) entry which is preliminary data.</text>
</comment>
<evidence type="ECO:0000256" key="8">
    <source>
        <dbReference type="ARBA" id="ARBA00022777"/>
    </source>
</evidence>
<evidence type="ECO:0000256" key="16">
    <source>
        <dbReference type="SAM" id="Phobius"/>
    </source>
</evidence>
<evidence type="ECO:0000313" key="19">
    <source>
        <dbReference type="Proteomes" id="UP001174677"/>
    </source>
</evidence>
<dbReference type="Gene3D" id="1.10.510.10">
    <property type="entry name" value="Transferase(Phosphotransferase) domain 1"/>
    <property type="match status" value="1"/>
</dbReference>
<dbReference type="CDD" id="cd14066">
    <property type="entry name" value="STKc_IRAK"/>
    <property type="match status" value="1"/>
</dbReference>
<dbReference type="SMART" id="SM00220">
    <property type="entry name" value="S_TKc"/>
    <property type="match status" value="1"/>
</dbReference>
<feature type="domain" description="Protein kinase" evidence="17">
    <location>
        <begin position="355"/>
        <end position="644"/>
    </location>
</feature>
<keyword evidence="7 15" id="KW-0547">Nucleotide-binding</keyword>
<evidence type="ECO:0000256" key="5">
    <source>
        <dbReference type="ARBA" id="ARBA00022692"/>
    </source>
</evidence>
<keyword evidence="9 15" id="KW-0067">ATP-binding</keyword>
<dbReference type="Pfam" id="PF14380">
    <property type="entry name" value="WAK_assoc"/>
    <property type="match status" value="1"/>
</dbReference>
<dbReference type="PANTHER" id="PTHR27009">
    <property type="entry name" value="RUST RESISTANCE KINASE LR10-RELATED"/>
    <property type="match status" value="1"/>
</dbReference>
<dbReference type="PROSITE" id="PS00107">
    <property type="entry name" value="PROTEIN_KINASE_ATP"/>
    <property type="match status" value="1"/>
</dbReference>
<keyword evidence="11 16" id="KW-0472">Membrane</keyword>
<keyword evidence="19" id="KW-1185">Reference proteome</keyword>
<name>A0ABQ9KU57_HEVBR</name>
<dbReference type="InterPro" id="IPR045874">
    <property type="entry name" value="LRK10/LRL21-25-like"/>
</dbReference>
<feature type="binding site" evidence="15">
    <location>
        <position position="383"/>
    </location>
    <ligand>
        <name>ATP</name>
        <dbReference type="ChEBI" id="CHEBI:30616"/>
    </ligand>
</feature>
<keyword evidence="5 16" id="KW-0812">Transmembrane</keyword>
<evidence type="ECO:0000259" key="17">
    <source>
        <dbReference type="PROSITE" id="PS50011"/>
    </source>
</evidence>
<evidence type="ECO:0000313" key="18">
    <source>
        <dbReference type="EMBL" id="KAJ9147336.1"/>
    </source>
</evidence>
<evidence type="ECO:0000256" key="10">
    <source>
        <dbReference type="ARBA" id="ARBA00022989"/>
    </source>
</evidence>
<dbReference type="Pfam" id="PF13947">
    <property type="entry name" value="GUB_WAK_bind"/>
    <property type="match status" value="1"/>
</dbReference>
<evidence type="ECO:0000256" key="12">
    <source>
        <dbReference type="ARBA" id="ARBA00023180"/>
    </source>
</evidence>
<dbReference type="Gene3D" id="3.30.200.20">
    <property type="entry name" value="Phosphorylase Kinase, domain 1"/>
    <property type="match status" value="1"/>
</dbReference>
<keyword evidence="10 16" id="KW-1133">Transmembrane helix</keyword>
<keyword evidence="12" id="KW-0325">Glycoprotein</keyword>
<evidence type="ECO:0000256" key="7">
    <source>
        <dbReference type="ARBA" id="ARBA00022741"/>
    </source>
</evidence>
<comment type="catalytic activity">
    <reaction evidence="14">
        <text>L-seryl-[protein] + ATP = O-phospho-L-seryl-[protein] + ADP + H(+)</text>
        <dbReference type="Rhea" id="RHEA:17989"/>
        <dbReference type="Rhea" id="RHEA-COMP:9863"/>
        <dbReference type="Rhea" id="RHEA-COMP:11604"/>
        <dbReference type="ChEBI" id="CHEBI:15378"/>
        <dbReference type="ChEBI" id="CHEBI:29999"/>
        <dbReference type="ChEBI" id="CHEBI:30616"/>
        <dbReference type="ChEBI" id="CHEBI:83421"/>
        <dbReference type="ChEBI" id="CHEBI:456216"/>
        <dbReference type="EC" id="2.7.11.1"/>
    </reaction>
</comment>
<keyword evidence="3" id="KW-0723">Serine/threonine-protein kinase</keyword>
<dbReference type="SUPFAM" id="SSF56112">
    <property type="entry name" value="Protein kinase-like (PK-like)"/>
    <property type="match status" value="1"/>
</dbReference>
<proteinExistence type="predicted"/>
<evidence type="ECO:0000256" key="15">
    <source>
        <dbReference type="PROSITE-ProRule" id="PRU10141"/>
    </source>
</evidence>
<evidence type="ECO:0000256" key="2">
    <source>
        <dbReference type="ARBA" id="ARBA00012513"/>
    </source>
</evidence>
<dbReference type="InterPro" id="IPR011009">
    <property type="entry name" value="Kinase-like_dom_sf"/>
</dbReference>
<dbReference type="EMBL" id="JARPOI010000016">
    <property type="protein sequence ID" value="KAJ9147336.1"/>
    <property type="molecule type" value="Genomic_DNA"/>
</dbReference>
<comment type="subcellular location">
    <subcellularLocation>
        <location evidence="1">Membrane</location>
        <topology evidence="1">Single-pass type I membrane protein</topology>
    </subcellularLocation>
</comment>
<evidence type="ECO:0000256" key="6">
    <source>
        <dbReference type="ARBA" id="ARBA00022729"/>
    </source>
</evidence>
<evidence type="ECO:0000256" key="3">
    <source>
        <dbReference type="ARBA" id="ARBA00022527"/>
    </source>
</evidence>
<keyword evidence="8" id="KW-0418">Kinase</keyword>
<evidence type="ECO:0000256" key="1">
    <source>
        <dbReference type="ARBA" id="ARBA00004479"/>
    </source>
</evidence>
<evidence type="ECO:0000256" key="4">
    <source>
        <dbReference type="ARBA" id="ARBA00022679"/>
    </source>
</evidence>
<reference evidence="18" key="1">
    <citation type="journal article" date="2023" name="Plant Biotechnol. J.">
        <title>Chromosome-level wild Hevea brasiliensis genome provides new tools for genomic-assisted breeding and valuable loci to elevate rubber yield.</title>
        <authorList>
            <person name="Cheng H."/>
            <person name="Song X."/>
            <person name="Hu Y."/>
            <person name="Wu T."/>
            <person name="Yang Q."/>
            <person name="An Z."/>
            <person name="Feng S."/>
            <person name="Deng Z."/>
            <person name="Wu W."/>
            <person name="Zeng X."/>
            <person name="Tu M."/>
            <person name="Wang X."/>
            <person name="Huang H."/>
        </authorList>
    </citation>
    <scope>NUCLEOTIDE SEQUENCE</scope>
    <source>
        <strain evidence="18">MT/VB/25A 57/8</strain>
    </source>
</reference>
<dbReference type="InterPro" id="IPR008271">
    <property type="entry name" value="Ser/Thr_kinase_AS"/>
</dbReference>
<sequence>MQPNLLQAMAVFFIFIFMTIILNIRNPTRVFAQADEQSRNCSSSFQCGNLSGVAYPFWGSNQPSYCGHLGFQLNCKGQAAEITIMNLTYQVLKINSQSQTLTVARADYIANLCPSVLSNTTLDPNLFTYAADIQNITLFYGCPNTNMSFPTTPGFSSPFSCNLSSVNSQNFYLTRHADSFPTVISTYLRTCGSRLIVPANQSVVQRIESNPIEENLVEVLEQGFGLQWTANDTLCKSCELSGGLCGYNSTASAFTCYCPGQRYPFTCATSSAKDGGKSNRTSLGIGLAIAATTIVIVCIGCYYCFIRRRGFCSDKVKTLLWENSKEDEKIEAFIMNYPSLMPKRYSYADIKKMTNSFIHKLGEGGFGGVYKGKLPDGRFVAIKVLSKSTGEGEEFINEVGSISRTSHVNIVTLLGFCYERTRRALIYKYMPNGSLDKFINDPGSQHDNCDLGWKMLYDIAIGTARGLEYLHRGCNTRIVHFDIKPHNILLDENFCPKISDFGLAKLCKGKESMVSMLGARGTAGYIAPEVFMRSYGGVSYKSDVYSYGMMIIEIFGGKNNTEAGVSDTSDIYFPNWIYKHIESGEISRLHRNITTEEEETIRRMIIVGLWCIQTNPSDRPSMTKVLEMLEVNVQSLQIPPKPLLFVSSTPLQYSSVASSAPENMITEE</sequence>
<accession>A0ABQ9KU57</accession>
<dbReference type="EC" id="2.7.11.1" evidence="2"/>
<feature type="transmembrane region" description="Helical" evidence="16">
    <location>
        <begin position="6"/>
        <end position="24"/>
    </location>
</feature>
<evidence type="ECO:0000256" key="14">
    <source>
        <dbReference type="ARBA" id="ARBA00048679"/>
    </source>
</evidence>
<dbReference type="InterPro" id="IPR025287">
    <property type="entry name" value="WAK_GUB"/>
</dbReference>
<keyword evidence="6" id="KW-0732">Signal</keyword>
<evidence type="ECO:0000256" key="13">
    <source>
        <dbReference type="ARBA" id="ARBA00047899"/>
    </source>
</evidence>